<organism evidence="1 2">
    <name type="scientific">Rhizophagus irregularis</name>
    <dbReference type="NCBI Taxonomy" id="588596"/>
    <lineage>
        <taxon>Eukaryota</taxon>
        <taxon>Fungi</taxon>
        <taxon>Fungi incertae sedis</taxon>
        <taxon>Mucoromycota</taxon>
        <taxon>Glomeromycotina</taxon>
        <taxon>Glomeromycetes</taxon>
        <taxon>Glomerales</taxon>
        <taxon>Glomeraceae</taxon>
        <taxon>Rhizophagus</taxon>
    </lineage>
</organism>
<name>A0A2N0RZT7_9GLOM</name>
<dbReference type="VEuPathDB" id="FungiDB:FUN_006114"/>
<gene>
    <name evidence="1" type="ORF">RhiirA1_456784</name>
</gene>
<dbReference type="AlphaFoldDB" id="A0A2N0RZT7"/>
<sequence>MATCGCIYYQMCLEKYLMNCCVDSGNQTPVNGDITHMNELRLLGGEDQNSSKITDKVSSSIQITKENSDQATSPIVNVKLLTDVTPEAPIPGESLDETSKNATSIFLQLFDKIDSTESKNKDASRGLIYGYFDFGEADGSQVLAKSEVREVISEAKCSYEALWKRMERSEKIYKLFNSIGKEKIAQIKSISGFHLKSN</sequence>
<proteinExistence type="predicted"/>
<reference evidence="1 2" key="1">
    <citation type="submission" date="2017-10" db="EMBL/GenBank/DDBJ databases">
        <title>Extensive intraspecific genome diversity in a model arbuscular mycorrhizal fungus.</title>
        <authorList>
            <person name="Chen E.C.H."/>
            <person name="Morin E."/>
            <person name="Baudet D."/>
            <person name="Noel J."/>
            <person name="Ndikumana S."/>
            <person name="Charron P."/>
            <person name="St-Onge C."/>
            <person name="Giorgi J."/>
            <person name="Grigoriev I.V."/>
            <person name="Roux C."/>
            <person name="Martin F.M."/>
            <person name="Corradi N."/>
        </authorList>
    </citation>
    <scope>NUCLEOTIDE SEQUENCE [LARGE SCALE GENOMIC DNA]</scope>
    <source>
        <strain evidence="1 2">A1</strain>
    </source>
</reference>
<accession>A0A2N0RZT7</accession>
<dbReference type="EMBL" id="LLXH01000311">
    <property type="protein sequence ID" value="PKC68824.1"/>
    <property type="molecule type" value="Genomic_DNA"/>
</dbReference>
<protein>
    <submittedName>
        <fullName evidence="1">Uncharacterized protein</fullName>
    </submittedName>
</protein>
<dbReference type="Proteomes" id="UP000232688">
    <property type="component" value="Unassembled WGS sequence"/>
</dbReference>
<dbReference type="VEuPathDB" id="FungiDB:RhiirFUN_024752"/>
<reference evidence="1 2" key="2">
    <citation type="submission" date="2017-10" db="EMBL/GenBank/DDBJ databases">
        <title>Genome analyses suggest a sexual origin of heterokaryosis in a supposedly ancient asexual fungus.</title>
        <authorList>
            <person name="Corradi N."/>
            <person name="Sedzielewska K."/>
            <person name="Noel J."/>
            <person name="Charron P."/>
            <person name="Farinelli L."/>
            <person name="Marton T."/>
            <person name="Kruger M."/>
            <person name="Pelin A."/>
            <person name="Brachmann A."/>
            <person name="Corradi N."/>
        </authorList>
    </citation>
    <scope>NUCLEOTIDE SEQUENCE [LARGE SCALE GENOMIC DNA]</scope>
    <source>
        <strain evidence="1 2">A1</strain>
    </source>
</reference>
<dbReference type="VEuPathDB" id="FungiDB:RhiirA1_456784"/>
<evidence type="ECO:0000313" key="2">
    <source>
        <dbReference type="Proteomes" id="UP000232688"/>
    </source>
</evidence>
<evidence type="ECO:0000313" key="1">
    <source>
        <dbReference type="EMBL" id="PKC68824.1"/>
    </source>
</evidence>
<comment type="caution">
    <text evidence="1">The sequence shown here is derived from an EMBL/GenBank/DDBJ whole genome shotgun (WGS) entry which is preliminary data.</text>
</comment>